<feature type="transmembrane region" description="Helical" evidence="1">
    <location>
        <begin position="81"/>
        <end position="103"/>
    </location>
</feature>
<dbReference type="AlphaFoldDB" id="A0A0H3DJD2"/>
<dbReference type="HOGENOM" id="CLU_2217482_0_0_11"/>
<gene>
    <name evidence="2" type="ordered locus">AMED_8553</name>
</gene>
<name>A0A0H3DJD2_AMYMU</name>
<proteinExistence type="predicted"/>
<dbReference type="Proteomes" id="UP000000328">
    <property type="component" value="Chromosome"/>
</dbReference>
<dbReference type="OrthoDB" id="3629956at2"/>
<accession>A0A0H3DJD2</accession>
<evidence type="ECO:0000256" key="1">
    <source>
        <dbReference type="SAM" id="Phobius"/>
    </source>
</evidence>
<dbReference type="KEGG" id="amd:AMED_8553"/>
<dbReference type="PATRIC" id="fig|749927.5.peg.8879"/>
<dbReference type="GeneID" id="92876156"/>
<organism evidence="2 3">
    <name type="scientific">Amycolatopsis mediterranei (strain U-32)</name>
    <dbReference type="NCBI Taxonomy" id="749927"/>
    <lineage>
        <taxon>Bacteria</taxon>
        <taxon>Bacillati</taxon>
        <taxon>Actinomycetota</taxon>
        <taxon>Actinomycetes</taxon>
        <taxon>Pseudonocardiales</taxon>
        <taxon>Pseudonocardiaceae</taxon>
        <taxon>Amycolatopsis</taxon>
    </lineage>
</organism>
<evidence type="ECO:0000313" key="3">
    <source>
        <dbReference type="Proteomes" id="UP000000328"/>
    </source>
</evidence>
<keyword evidence="1" id="KW-1133">Transmembrane helix</keyword>
<protein>
    <submittedName>
        <fullName evidence="2">Uncharacterized protein</fullName>
    </submittedName>
</protein>
<dbReference type="EMBL" id="CP002000">
    <property type="protein sequence ID" value="ADJ50248.1"/>
    <property type="molecule type" value="Genomic_DNA"/>
</dbReference>
<dbReference type="RefSeq" id="WP_013230278.1">
    <property type="nucleotide sequence ID" value="NC_014318.1"/>
</dbReference>
<feature type="transmembrane region" description="Helical" evidence="1">
    <location>
        <begin position="12"/>
        <end position="36"/>
    </location>
</feature>
<feature type="transmembrane region" description="Helical" evidence="1">
    <location>
        <begin position="48"/>
        <end position="69"/>
    </location>
</feature>
<keyword evidence="1" id="KW-0472">Membrane</keyword>
<keyword evidence="1" id="KW-0812">Transmembrane</keyword>
<reference evidence="2 3" key="1">
    <citation type="journal article" date="2010" name="Cell Res.">
        <title>Complete genome sequence of the rifamycin SV-producing Amycolatopsis mediterranei U32 revealed its genetic characteristics in phylogeny and metabolism.</title>
        <authorList>
            <person name="Zhao W."/>
            <person name="Zhong Y."/>
            <person name="Yuan H."/>
            <person name="Wang J."/>
            <person name="Zheng H."/>
            <person name="Wang Y."/>
            <person name="Cen X."/>
            <person name="Xu F."/>
            <person name="Bai J."/>
            <person name="Han X."/>
            <person name="Lu G."/>
            <person name="Zhu Y."/>
            <person name="Shao Z."/>
            <person name="Yan H."/>
            <person name="Li C."/>
            <person name="Peng N."/>
            <person name="Zhang Z."/>
            <person name="Zhang Y."/>
            <person name="Lin W."/>
            <person name="Fan Y."/>
            <person name="Qin Z."/>
            <person name="Hu Y."/>
            <person name="Zhu B."/>
            <person name="Wang S."/>
            <person name="Ding X."/>
            <person name="Zhao G.P."/>
        </authorList>
    </citation>
    <scope>NUCLEOTIDE SEQUENCE [LARGE SCALE GENOMIC DNA]</scope>
    <source>
        <strain evidence="3">U-32</strain>
    </source>
</reference>
<evidence type="ECO:0000313" key="2">
    <source>
        <dbReference type="EMBL" id="ADJ50248.1"/>
    </source>
</evidence>
<sequence>MDHGNTAPKVVVGILGGLYLIAGLGLTAFAAYTVLASGHTGGVTAAKSVLYTAAGLAIWVMLTGIGAIVVGLEADKKSTAWLGGLGVLSLGVVIVGAYAVWFFTRP</sequence>